<accession>A0A0A8Y0M6</accession>
<reference evidence="1" key="1">
    <citation type="submission" date="2014-09" db="EMBL/GenBank/DDBJ databases">
        <authorList>
            <person name="Magalhaes I.L.F."/>
            <person name="Oliveira U."/>
            <person name="Santos F.R."/>
            <person name="Vidigal T.H.D.A."/>
            <person name="Brescovit A.D."/>
            <person name="Santos A.J."/>
        </authorList>
    </citation>
    <scope>NUCLEOTIDE SEQUENCE</scope>
    <source>
        <tissue evidence="1">Shoot tissue taken approximately 20 cm above the soil surface</tissue>
    </source>
</reference>
<sequence>MTYMNLLYIAKPDLNVDELMRQGNFLC</sequence>
<proteinExistence type="predicted"/>
<organism evidence="1">
    <name type="scientific">Arundo donax</name>
    <name type="common">Giant reed</name>
    <name type="synonym">Donax arundinaceus</name>
    <dbReference type="NCBI Taxonomy" id="35708"/>
    <lineage>
        <taxon>Eukaryota</taxon>
        <taxon>Viridiplantae</taxon>
        <taxon>Streptophyta</taxon>
        <taxon>Embryophyta</taxon>
        <taxon>Tracheophyta</taxon>
        <taxon>Spermatophyta</taxon>
        <taxon>Magnoliopsida</taxon>
        <taxon>Liliopsida</taxon>
        <taxon>Poales</taxon>
        <taxon>Poaceae</taxon>
        <taxon>PACMAD clade</taxon>
        <taxon>Arundinoideae</taxon>
        <taxon>Arundineae</taxon>
        <taxon>Arundo</taxon>
    </lineage>
</organism>
<name>A0A0A8Y0M6_ARUDO</name>
<protein>
    <submittedName>
        <fullName evidence="1">Uncharacterized protein</fullName>
    </submittedName>
</protein>
<dbReference type="EMBL" id="GBRH01278181">
    <property type="protein sequence ID" value="JAD19714.1"/>
    <property type="molecule type" value="Transcribed_RNA"/>
</dbReference>
<reference evidence="1" key="2">
    <citation type="journal article" date="2015" name="Data Brief">
        <title>Shoot transcriptome of the giant reed, Arundo donax.</title>
        <authorList>
            <person name="Barrero R.A."/>
            <person name="Guerrero F.D."/>
            <person name="Moolhuijzen P."/>
            <person name="Goolsby J.A."/>
            <person name="Tidwell J."/>
            <person name="Bellgard S.E."/>
            <person name="Bellgard M.I."/>
        </authorList>
    </citation>
    <scope>NUCLEOTIDE SEQUENCE</scope>
    <source>
        <tissue evidence="1">Shoot tissue taken approximately 20 cm above the soil surface</tissue>
    </source>
</reference>
<dbReference type="AlphaFoldDB" id="A0A0A8Y0M6"/>
<evidence type="ECO:0000313" key="1">
    <source>
        <dbReference type="EMBL" id="JAD19714.1"/>
    </source>
</evidence>